<accession>A0A1R2D4J2</accession>
<organism evidence="1 2">
    <name type="scientific">Stentor coeruleus</name>
    <dbReference type="NCBI Taxonomy" id="5963"/>
    <lineage>
        <taxon>Eukaryota</taxon>
        <taxon>Sar</taxon>
        <taxon>Alveolata</taxon>
        <taxon>Ciliophora</taxon>
        <taxon>Postciliodesmatophora</taxon>
        <taxon>Heterotrichea</taxon>
        <taxon>Heterotrichida</taxon>
        <taxon>Stentoridae</taxon>
        <taxon>Stentor</taxon>
    </lineage>
</organism>
<proteinExistence type="predicted"/>
<protein>
    <submittedName>
        <fullName evidence="1">Uncharacterized protein</fullName>
    </submittedName>
</protein>
<evidence type="ECO:0000313" key="1">
    <source>
        <dbReference type="EMBL" id="OMJ96184.1"/>
    </source>
</evidence>
<name>A0A1R2D4J2_9CILI</name>
<keyword evidence="2" id="KW-1185">Reference proteome</keyword>
<gene>
    <name evidence="1" type="ORF">SteCoe_369</name>
</gene>
<dbReference type="AlphaFoldDB" id="A0A1R2D4J2"/>
<sequence>MAKTFDFDSLSSLSLTYDICSSIDNSYLTKRISRLNPYFLFETKSRTKSIKHKKKGPSDTNTKIIPELRAVVDILKNRLNSTTELTLVSRPCTRYKADNREVISPGKYHRHVSSTGGHAFSKSPRLHDTIAHQLSKLATNKFKPFPGDIEKKNKKEAKNAKKYFKSVREKNKSHNEKVNEVVKSWKIKSFMEMEQKKQDLITKMENIKWKENKELIFKAKTNWSKIIIDIAFASIINTKIRIKIHKAKRLRKLIVYLQIMSKILGKFGKILKRKRKFLEYKNVRSVANPMIEWIEHERVNLSKTVSRNVWKIVNNNHLFLLLHFWKKNILKIQHHVRRYLTIREARVVVMTQMYNKLITSHGPKDNRRSALVLTNFLGILNVAPASKRRIVIEYMRSYLHNYAKDVIENGKKSLRLYLNKEAMISYFLIASNGLQNSIKGRKKNAEFFSHFK</sequence>
<dbReference type="EMBL" id="MPUH01000003">
    <property type="protein sequence ID" value="OMJ96184.1"/>
    <property type="molecule type" value="Genomic_DNA"/>
</dbReference>
<dbReference type="Proteomes" id="UP000187209">
    <property type="component" value="Unassembled WGS sequence"/>
</dbReference>
<evidence type="ECO:0000313" key="2">
    <source>
        <dbReference type="Proteomes" id="UP000187209"/>
    </source>
</evidence>
<reference evidence="1 2" key="1">
    <citation type="submission" date="2016-11" db="EMBL/GenBank/DDBJ databases">
        <title>The macronuclear genome of Stentor coeruleus: a giant cell with tiny introns.</title>
        <authorList>
            <person name="Slabodnick M."/>
            <person name="Ruby J.G."/>
            <person name="Reiff S.B."/>
            <person name="Swart E.C."/>
            <person name="Gosai S."/>
            <person name="Prabakaran S."/>
            <person name="Witkowska E."/>
            <person name="Larue G.E."/>
            <person name="Fisher S."/>
            <person name="Freeman R.M."/>
            <person name="Gunawardena J."/>
            <person name="Chu W."/>
            <person name="Stover N.A."/>
            <person name="Gregory B.D."/>
            <person name="Nowacki M."/>
            <person name="Derisi J."/>
            <person name="Roy S.W."/>
            <person name="Marshall W.F."/>
            <person name="Sood P."/>
        </authorList>
    </citation>
    <scope>NUCLEOTIDE SEQUENCE [LARGE SCALE GENOMIC DNA]</scope>
    <source>
        <strain evidence="1">WM001</strain>
    </source>
</reference>
<comment type="caution">
    <text evidence="1">The sequence shown here is derived from an EMBL/GenBank/DDBJ whole genome shotgun (WGS) entry which is preliminary data.</text>
</comment>